<feature type="compositionally biased region" description="Basic and acidic residues" evidence="1">
    <location>
        <begin position="41"/>
        <end position="50"/>
    </location>
</feature>
<feature type="domain" description="Heterokaryon incompatibility" evidence="2">
    <location>
        <begin position="110"/>
        <end position="246"/>
    </location>
</feature>
<dbReference type="AlphaFoldDB" id="A0A6A6Y1H7"/>
<organism evidence="3">
    <name type="scientific">Mytilinidion resinicola</name>
    <dbReference type="NCBI Taxonomy" id="574789"/>
    <lineage>
        <taxon>Eukaryota</taxon>
        <taxon>Fungi</taxon>
        <taxon>Dikarya</taxon>
        <taxon>Ascomycota</taxon>
        <taxon>Pezizomycotina</taxon>
        <taxon>Dothideomycetes</taxon>
        <taxon>Pleosporomycetidae</taxon>
        <taxon>Mytilinidiales</taxon>
        <taxon>Mytilinidiaceae</taxon>
        <taxon>Mytilinidion</taxon>
    </lineage>
</organism>
<keyword evidence="4" id="KW-1185">Reference proteome</keyword>
<dbReference type="RefSeq" id="XP_033568828.1">
    <property type="nucleotide sequence ID" value="XM_033713385.1"/>
</dbReference>
<feature type="compositionally biased region" description="Basic and acidic residues" evidence="1">
    <location>
        <begin position="15"/>
        <end position="25"/>
    </location>
</feature>
<dbReference type="Proteomes" id="UP000504636">
    <property type="component" value="Unplaced"/>
</dbReference>
<gene>
    <name evidence="3 5" type="ORF">BDZ99DRAFT_214554</name>
</gene>
<dbReference type="PANTHER" id="PTHR24148">
    <property type="entry name" value="ANKYRIN REPEAT DOMAIN-CONTAINING PROTEIN 39 HOMOLOG-RELATED"/>
    <property type="match status" value="1"/>
</dbReference>
<evidence type="ECO:0000313" key="5">
    <source>
        <dbReference type="RefSeq" id="XP_033568828.1"/>
    </source>
</evidence>
<evidence type="ECO:0000313" key="4">
    <source>
        <dbReference type="Proteomes" id="UP000504636"/>
    </source>
</evidence>
<dbReference type="EMBL" id="MU003727">
    <property type="protein sequence ID" value="KAF2801864.1"/>
    <property type="molecule type" value="Genomic_DNA"/>
</dbReference>
<proteinExistence type="predicted"/>
<accession>A0A6A6Y1H7</accession>
<sequence>MGYGLFEAGRNGPGHADEGVSRNDIQDDPTEWNTEWPRTQGPREDTDTVQDKGLDALGNSSDVWDKMNPDQSDFNPETQVRMLEIHRAQIGGCEYTIRNFNVDDLESLHYKALSYAWGQPSHNPHTIEVSGNPFYVSRTLWKFLSVSANKNHHFYGLIFIDAICINQSRSKEKSQQVKLMGNIYRNADSVIVWLGCQDYLEHWRCHDLDVVLTKRKGPENWETSEHSLFQDICSEPYWTRLWVVQEIMLAREITIQYGHWSWRWSDFSRLFDYDAFVSNHPFNNSGKKVKTRHILHGQPVLNWGKAGLIFGHKYEWDRARKPIPVWRATYDFRDQGCSDLRDKIWGLLGILDAPGISPDYGRVSVSRLFENVLKLGLNELHEEEIHESVDAYTSETASWNFRDNISRRQKSFIWSLRKMLNIDDRVADIIIERVCKHVGI</sequence>
<feature type="region of interest" description="Disordered" evidence="1">
    <location>
        <begin position="1"/>
        <end position="50"/>
    </location>
</feature>
<evidence type="ECO:0000313" key="3">
    <source>
        <dbReference type="EMBL" id="KAF2801864.1"/>
    </source>
</evidence>
<evidence type="ECO:0000256" key="1">
    <source>
        <dbReference type="SAM" id="MobiDB-lite"/>
    </source>
</evidence>
<dbReference type="GeneID" id="54454278"/>
<dbReference type="InterPro" id="IPR052895">
    <property type="entry name" value="HetReg/Transcr_Mod"/>
</dbReference>
<reference evidence="3 5" key="1">
    <citation type="journal article" date="2020" name="Stud. Mycol.">
        <title>101 Dothideomycetes genomes: a test case for predicting lifestyles and emergence of pathogens.</title>
        <authorList>
            <person name="Haridas S."/>
            <person name="Albert R."/>
            <person name="Binder M."/>
            <person name="Bloem J."/>
            <person name="Labutti K."/>
            <person name="Salamov A."/>
            <person name="Andreopoulos B."/>
            <person name="Baker S."/>
            <person name="Barry K."/>
            <person name="Bills G."/>
            <person name="Bluhm B."/>
            <person name="Cannon C."/>
            <person name="Castanera R."/>
            <person name="Culley D."/>
            <person name="Daum C."/>
            <person name="Ezra D."/>
            <person name="Gonzalez J."/>
            <person name="Henrissat B."/>
            <person name="Kuo A."/>
            <person name="Liang C."/>
            <person name="Lipzen A."/>
            <person name="Lutzoni F."/>
            <person name="Magnuson J."/>
            <person name="Mondo S."/>
            <person name="Nolan M."/>
            <person name="Ohm R."/>
            <person name="Pangilinan J."/>
            <person name="Park H.-J."/>
            <person name="Ramirez L."/>
            <person name="Alfaro M."/>
            <person name="Sun H."/>
            <person name="Tritt A."/>
            <person name="Yoshinaga Y."/>
            <person name="Zwiers L.-H."/>
            <person name="Turgeon B."/>
            <person name="Goodwin S."/>
            <person name="Spatafora J."/>
            <person name="Crous P."/>
            <person name="Grigoriev I."/>
        </authorList>
    </citation>
    <scope>NUCLEOTIDE SEQUENCE</scope>
    <source>
        <strain evidence="3 5">CBS 304.34</strain>
    </source>
</reference>
<dbReference type="Pfam" id="PF06985">
    <property type="entry name" value="HET"/>
    <property type="match status" value="1"/>
</dbReference>
<protein>
    <submittedName>
        <fullName evidence="3 5">HET-domain-containing protein</fullName>
    </submittedName>
</protein>
<name>A0A6A6Y1H7_9PEZI</name>
<reference evidence="5" key="2">
    <citation type="submission" date="2020-04" db="EMBL/GenBank/DDBJ databases">
        <authorList>
            <consortium name="NCBI Genome Project"/>
        </authorList>
    </citation>
    <scope>NUCLEOTIDE SEQUENCE</scope>
    <source>
        <strain evidence="5">CBS 304.34</strain>
    </source>
</reference>
<dbReference type="InterPro" id="IPR010730">
    <property type="entry name" value="HET"/>
</dbReference>
<evidence type="ECO:0000259" key="2">
    <source>
        <dbReference type="Pfam" id="PF06985"/>
    </source>
</evidence>
<dbReference type="PANTHER" id="PTHR24148:SF73">
    <property type="entry name" value="HET DOMAIN PROTEIN (AFU_ORTHOLOGUE AFUA_8G01020)"/>
    <property type="match status" value="1"/>
</dbReference>
<dbReference type="OrthoDB" id="5386682at2759"/>
<reference evidence="5" key="3">
    <citation type="submission" date="2025-04" db="UniProtKB">
        <authorList>
            <consortium name="RefSeq"/>
        </authorList>
    </citation>
    <scope>IDENTIFICATION</scope>
    <source>
        <strain evidence="5">CBS 304.34</strain>
    </source>
</reference>